<dbReference type="AlphaFoldDB" id="A0A853FYJ6"/>
<dbReference type="SUPFAM" id="SSF159594">
    <property type="entry name" value="XCC0632-like"/>
    <property type="match status" value="1"/>
</dbReference>
<dbReference type="EMBL" id="JACCEM010000003">
    <property type="protein sequence ID" value="NYT48742.1"/>
    <property type="molecule type" value="Genomic_DNA"/>
</dbReference>
<gene>
    <name evidence="2" type="ORF">H0A72_05415</name>
</gene>
<name>A0A853FYJ6_9BURK</name>
<sequence length="218" mass="23318">MIPRHAPSRRPAARLAVVLSTLLLTACSLVPKAESPSVYLLPATPGAPANAAGAPAPLPLTLRVATPYSGAILDSTRIMVVPEGTTQIQAYAGARWSDRAPALLRDRLVDVLRERNGFRDVAGARNNARADLELRSELLAYQVEHPAGRPTVHIVLQASLVALDSNRIQAGRRFEVSRVARDRRMPEVVDAFGAASGELAGQVAEWARSEAGRLRPSG</sequence>
<organism evidence="2 3">
    <name type="scientific">Parapusillimonas granuli</name>
    <dbReference type="NCBI Taxonomy" id="380911"/>
    <lineage>
        <taxon>Bacteria</taxon>
        <taxon>Pseudomonadati</taxon>
        <taxon>Pseudomonadota</taxon>
        <taxon>Betaproteobacteria</taxon>
        <taxon>Burkholderiales</taxon>
        <taxon>Alcaligenaceae</taxon>
        <taxon>Parapusillimonas</taxon>
    </lineage>
</organism>
<feature type="domain" description="ABC-type transport auxiliary lipoprotein component" evidence="1">
    <location>
        <begin position="39"/>
        <end position="204"/>
    </location>
</feature>
<dbReference type="Pfam" id="PF03886">
    <property type="entry name" value="ABC_trans_aux"/>
    <property type="match status" value="1"/>
</dbReference>
<evidence type="ECO:0000313" key="2">
    <source>
        <dbReference type="EMBL" id="NYT48742.1"/>
    </source>
</evidence>
<dbReference type="RefSeq" id="WP_180154059.1">
    <property type="nucleotide sequence ID" value="NZ_JACCEM010000003.1"/>
</dbReference>
<evidence type="ECO:0000313" key="3">
    <source>
        <dbReference type="Proteomes" id="UP000559809"/>
    </source>
</evidence>
<proteinExistence type="predicted"/>
<keyword evidence="3" id="KW-1185">Reference proteome</keyword>
<comment type="caution">
    <text evidence="2">The sequence shown here is derived from an EMBL/GenBank/DDBJ whole genome shotgun (WGS) entry which is preliminary data.</text>
</comment>
<protein>
    <submittedName>
        <fullName evidence="2">Membrane integrity-associated transporter subunit PqiC</fullName>
    </submittedName>
</protein>
<dbReference type="Proteomes" id="UP000559809">
    <property type="component" value="Unassembled WGS sequence"/>
</dbReference>
<evidence type="ECO:0000259" key="1">
    <source>
        <dbReference type="Pfam" id="PF03886"/>
    </source>
</evidence>
<dbReference type="Gene3D" id="3.40.50.10610">
    <property type="entry name" value="ABC-type transport auxiliary lipoprotein component"/>
    <property type="match status" value="1"/>
</dbReference>
<reference evidence="2 3" key="1">
    <citation type="submission" date="2020-07" db="EMBL/GenBank/DDBJ databases">
        <title>Taxonomic revisions and descriptions of new bacterial species based on genomic comparisons in the high-G+C-content subgroup of the family Alcaligenaceae.</title>
        <authorList>
            <person name="Szabo A."/>
            <person name="Felfoldi T."/>
        </authorList>
    </citation>
    <scope>NUCLEOTIDE SEQUENCE [LARGE SCALE GENOMIC DNA]</scope>
    <source>
        <strain evidence="2 3">LMG 24012</strain>
    </source>
</reference>
<dbReference type="InterPro" id="IPR005586">
    <property type="entry name" value="ABC_trans_aux"/>
</dbReference>
<accession>A0A853FYJ6</accession>
<dbReference type="PROSITE" id="PS51257">
    <property type="entry name" value="PROKAR_LIPOPROTEIN"/>
    <property type="match status" value="1"/>
</dbReference>